<sequence>MKITKLSWAGLILESGNTTLYIDPLQNIDVIAPFVGDAKFPALPVPYPKAGTANVLITHIHADHFDEKLLKQLLADKGLLWGPEAVRKSAANIGLRASIARLYDTFYVGDFKVTPVPAVDWVGEDQVSYVISDGEQTIFHGGDTNWHGYWWTIAERFGPFDAAFLPVNGVVGSLPGQDLISDMSGTMNPEQAVTAARILKAGYLVPIHYAQFDNPPTYTEFPEVEKTLESAGFKQRVIIRRLADGDII</sequence>
<dbReference type="PANTHER" id="PTHR43546">
    <property type="entry name" value="UPF0173 METAL-DEPENDENT HYDROLASE MJ1163-RELATED"/>
    <property type="match status" value="1"/>
</dbReference>
<dbReference type="EMBL" id="FNCG01000007">
    <property type="protein sequence ID" value="SDH17845.1"/>
    <property type="molecule type" value="Genomic_DNA"/>
</dbReference>
<name>A0A1G8A9Z8_9SPHI</name>
<gene>
    <name evidence="2" type="ORF">SAMN05192573_107138</name>
</gene>
<dbReference type="SUPFAM" id="SSF56281">
    <property type="entry name" value="Metallo-hydrolase/oxidoreductase"/>
    <property type="match status" value="1"/>
</dbReference>
<proteinExistence type="predicted"/>
<keyword evidence="3" id="KW-1185">Reference proteome</keyword>
<dbReference type="InterPro" id="IPR036866">
    <property type="entry name" value="RibonucZ/Hydroxyglut_hydro"/>
</dbReference>
<dbReference type="Proteomes" id="UP000199705">
    <property type="component" value="Unassembled WGS sequence"/>
</dbReference>
<evidence type="ECO:0000313" key="3">
    <source>
        <dbReference type="Proteomes" id="UP000199705"/>
    </source>
</evidence>
<protein>
    <submittedName>
        <fullName evidence="2">L-ascorbate metabolism protein UlaG, beta-lactamase superfamily</fullName>
    </submittedName>
</protein>
<dbReference type="RefSeq" id="WP_091168714.1">
    <property type="nucleotide sequence ID" value="NZ_FNCG01000007.1"/>
</dbReference>
<dbReference type="Gene3D" id="3.60.15.10">
    <property type="entry name" value="Ribonuclease Z/Hydroxyacylglutathione hydrolase-like"/>
    <property type="match status" value="1"/>
</dbReference>
<feature type="domain" description="Metallo-beta-lactamase" evidence="1">
    <location>
        <begin position="20"/>
        <end position="209"/>
    </location>
</feature>
<dbReference type="AlphaFoldDB" id="A0A1G8A9Z8"/>
<organism evidence="2 3">
    <name type="scientific">Mucilaginibacter gossypii</name>
    <dbReference type="NCBI Taxonomy" id="551996"/>
    <lineage>
        <taxon>Bacteria</taxon>
        <taxon>Pseudomonadati</taxon>
        <taxon>Bacteroidota</taxon>
        <taxon>Sphingobacteriia</taxon>
        <taxon>Sphingobacteriales</taxon>
        <taxon>Sphingobacteriaceae</taxon>
        <taxon>Mucilaginibacter</taxon>
    </lineage>
</organism>
<dbReference type="InterPro" id="IPR050114">
    <property type="entry name" value="UPF0173_UPF0282_UlaG_hydrolase"/>
</dbReference>
<dbReference type="Pfam" id="PF12706">
    <property type="entry name" value="Lactamase_B_2"/>
    <property type="match status" value="1"/>
</dbReference>
<dbReference type="InterPro" id="IPR001279">
    <property type="entry name" value="Metallo-B-lactamas"/>
</dbReference>
<reference evidence="3" key="1">
    <citation type="submission" date="2016-10" db="EMBL/GenBank/DDBJ databases">
        <authorList>
            <person name="Varghese N."/>
            <person name="Submissions S."/>
        </authorList>
    </citation>
    <scope>NUCLEOTIDE SEQUENCE [LARGE SCALE GENOMIC DNA]</scope>
    <source>
        <strain evidence="3">Gh-67</strain>
    </source>
</reference>
<dbReference type="PANTHER" id="PTHR43546:SF3">
    <property type="entry name" value="UPF0173 METAL-DEPENDENT HYDROLASE MJ1163"/>
    <property type="match status" value="1"/>
</dbReference>
<evidence type="ECO:0000259" key="1">
    <source>
        <dbReference type="Pfam" id="PF12706"/>
    </source>
</evidence>
<dbReference type="STRING" id="551996.SAMN05192573_107138"/>
<evidence type="ECO:0000313" key="2">
    <source>
        <dbReference type="EMBL" id="SDH17845.1"/>
    </source>
</evidence>
<accession>A0A1G8A9Z8</accession>